<dbReference type="Pfam" id="PF01541">
    <property type="entry name" value="GIY-YIG"/>
    <property type="match status" value="1"/>
</dbReference>
<dbReference type="PANTHER" id="PTHR34477">
    <property type="entry name" value="UPF0213 PROTEIN YHBQ"/>
    <property type="match status" value="1"/>
</dbReference>
<proteinExistence type="inferred from homology"/>
<comment type="caution">
    <text evidence="3">The sequence shown here is derived from an EMBL/GenBank/DDBJ whole genome shotgun (WGS) entry which is preliminary data.</text>
</comment>
<accession>A0A3P1SV33</accession>
<name>A0A3P1SV33_9GAMM</name>
<feature type="domain" description="GIY-YIG" evidence="2">
    <location>
        <begin position="5"/>
        <end position="82"/>
    </location>
</feature>
<dbReference type="InterPro" id="IPR050190">
    <property type="entry name" value="UPF0213_domain"/>
</dbReference>
<dbReference type="PANTHER" id="PTHR34477:SF1">
    <property type="entry name" value="UPF0213 PROTEIN YHBQ"/>
    <property type="match status" value="1"/>
</dbReference>
<dbReference type="SUPFAM" id="SSF82771">
    <property type="entry name" value="GIY-YIG endonuclease"/>
    <property type="match status" value="1"/>
</dbReference>
<gene>
    <name evidence="3" type="ORF">EHS89_07305</name>
</gene>
<dbReference type="RefSeq" id="WP_124925483.1">
    <property type="nucleotide sequence ID" value="NZ_BMOH01000005.1"/>
</dbReference>
<dbReference type="Gene3D" id="3.40.1440.10">
    <property type="entry name" value="GIY-YIG endonuclease"/>
    <property type="match status" value="1"/>
</dbReference>
<evidence type="ECO:0000313" key="4">
    <source>
        <dbReference type="Proteomes" id="UP000267535"/>
    </source>
</evidence>
<evidence type="ECO:0000256" key="1">
    <source>
        <dbReference type="ARBA" id="ARBA00007435"/>
    </source>
</evidence>
<evidence type="ECO:0000313" key="3">
    <source>
        <dbReference type="EMBL" id="RRD00013.1"/>
    </source>
</evidence>
<dbReference type="OrthoDB" id="9797095at2"/>
<organism evidence="3 4">
    <name type="scientific">Amphritea balenae</name>
    <dbReference type="NCBI Taxonomy" id="452629"/>
    <lineage>
        <taxon>Bacteria</taxon>
        <taxon>Pseudomonadati</taxon>
        <taxon>Pseudomonadota</taxon>
        <taxon>Gammaproteobacteria</taxon>
        <taxon>Oceanospirillales</taxon>
        <taxon>Oceanospirillaceae</taxon>
        <taxon>Amphritea</taxon>
    </lineage>
</organism>
<dbReference type="AlphaFoldDB" id="A0A3P1SV33"/>
<keyword evidence="4" id="KW-1185">Reference proteome</keyword>
<dbReference type="InterPro" id="IPR000305">
    <property type="entry name" value="GIY-YIG_endonuc"/>
</dbReference>
<evidence type="ECO:0000259" key="2">
    <source>
        <dbReference type="PROSITE" id="PS50164"/>
    </source>
</evidence>
<dbReference type="PROSITE" id="PS50164">
    <property type="entry name" value="GIY_YIG"/>
    <property type="match status" value="1"/>
</dbReference>
<reference evidence="3 4" key="1">
    <citation type="submission" date="2018-11" db="EMBL/GenBank/DDBJ databases">
        <title>The draft genome sequence of Amphritea balenae JAMM 1525T.</title>
        <authorList>
            <person name="Fang Z."/>
            <person name="Zhang Y."/>
            <person name="Han X."/>
        </authorList>
    </citation>
    <scope>NUCLEOTIDE SEQUENCE [LARGE SCALE GENOMIC DNA]</scope>
    <source>
        <strain evidence="3 4">JAMM 1525</strain>
    </source>
</reference>
<sequence>MGTASEWNVYILECADKTLYTGITVDPVRRIKEHNESDRLGAKYTRTRRPVSLVYQESCNDRSSACKREAAIKKLSRRAKQALIAAGCNH</sequence>
<dbReference type="InterPro" id="IPR035901">
    <property type="entry name" value="GIY-YIG_endonuc_sf"/>
</dbReference>
<comment type="similarity">
    <text evidence="1">Belongs to the UPF0213 family.</text>
</comment>
<dbReference type="Proteomes" id="UP000267535">
    <property type="component" value="Unassembled WGS sequence"/>
</dbReference>
<dbReference type="CDD" id="cd10456">
    <property type="entry name" value="GIY-YIG_UPF0213"/>
    <property type="match status" value="1"/>
</dbReference>
<protein>
    <submittedName>
        <fullName evidence="3">GIY-YIG nuclease family protein</fullName>
    </submittedName>
</protein>
<dbReference type="EMBL" id="RQXV01000003">
    <property type="protein sequence ID" value="RRD00013.1"/>
    <property type="molecule type" value="Genomic_DNA"/>
</dbReference>